<dbReference type="KEGG" id="rpm:RSPPHO_00694"/>
<accession>H6SQK5</accession>
<dbReference type="SUPFAM" id="SSF53822">
    <property type="entry name" value="Periplasmic binding protein-like I"/>
    <property type="match status" value="1"/>
</dbReference>
<dbReference type="InterPro" id="IPR028082">
    <property type="entry name" value="Peripla_BP_I"/>
</dbReference>
<evidence type="ECO:0000313" key="1">
    <source>
        <dbReference type="EMBL" id="CCG07320.1"/>
    </source>
</evidence>
<sequence length="345" mass="35764">MTPAPILGHRSDLPLPNFPEKIMRLAAAIAAAFTFSLATLPPALAQDAPAKRVAVTQIVEHPALDATRQGVQDALAESGWTVGKNLDWSYESAQGSVSTAAQIAKKFAGQAPDVIVAIATPSAQTVAASAGSIPVVFSAVTDPVGAKLVRSLQEPGGPVTGTSDMLPLDKQLAMIRRAMPGLTRLGVIYNNGEANSVTLVETLKGLTKEAGLTLVEATAPRSSDVLGAARSLVGKADAVYVPTDNTVISSLEAVIKVGIDNKLPVFTGDTASVERGAAAAIGFDYHELGLQTGRMVARILKGADPRTMPVEMVQKLDLYVNPGSAARMGLALPEDMVAEAATVIR</sequence>
<dbReference type="HOGENOM" id="CLU_058196_0_0_5"/>
<dbReference type="Proteomes" id="UP000033220">
    <property type="component" value="Chromosome DSM 122"/>
</dbReference>
<dbReference type="Gene3D" id="3.40.50.2300">
    <property type="match status" value="2"/>
</dbReference>
<dbReference type="PANTHER" id="PTHR35271">
    <property type="entry name" value="ABC TRANSPORTER, SUBSTRATE-BINDING LIPOPROTEIN-RELATED"/>
    <property type="match status" value="1"/>
</dbReference>
<reference evidence="1 2" key="1">
    <citation type="submission" date="2012-02" db="EMBL/GenBank/DDBJ databases">
        <title>Shotgun genome sequence of Phaeospirillum photometricum DSM 122.</title>
        <authorList>
            <person name="Duquesne K."/>
            <person name="Sturgis J."/>
        </authorList>
    </citation>
    <scope>NUCLEOTIDE SEQUENCE [LARGE SCALE GENOMIC DNA]</scope>
    <source>
        <strain evidence="2">DSM122</strain>
    </source>
</reference>
<proteinExistence type="predicted"/>
<dbReference type="EMBL" id="HE663493">
    <property type="protein sequence ID" value="CCG07320.1"/>
    <property type="molecule type" value="Genomic_DNA"/>
</dbReference>
<dbReference type="eggNOG" id="COG2984">
    <property type="taxonomic scope" value="Bacteria"/>
</dbReference>
<dbReference type="InterPro" id="IPR007487">
    <property type="entry name" value="ABC_transpt-TYRBP-like"/>
</dbReference>
<gene>
    <name evidence="1" type="ORF">RSPPHO_00694</name>
</gene>
<evidence type="ECO:0000313" key="2">
    <source>
        <dbReference type="Proteomes" id="UP000033220"/>
    </source>
</evidence>
<dbReference type="PATRIC" id="fig|1150469.3.peg.798"/>
<organism evidence="1 2">
    <name type="scientific">Pararhodospirillum photometricum DSM 122</name>
    <dbReference type="NCBI Taxonomy" id="1150469"/>
    <lineage>
        <taxon>Bacteria</taxon>
        <taxon>Pseudomonadati</taxon>
        <taxon>Pseudomonadota</taxon>
        <taxon>Alphaproteobacteria</taxon>
        <taxon>Rhodospirillales</taxon>
        <taxon>Rhodospirillaceae</taxon>
        <taxon>Pararhodospirillum</taxon>
    </lineage>
</organism>
<dbReference type="Pfam" id="PF04392">
    <property type="entry name" value="ABC_sub_bind"/>
    <property type="match status" value="1"/>
</dbReference>
<dbReference type="AlphaFoldDB" id="H6SQK5"/>
<keyword evidence="2" id="KW-1185">Reference proteome</keyword>
<dbReference type="PANTHER" id="PTHR35271:SF1">
    <property type="entry name" value="ABC TRANSPORTER, SUBSTRATE-BINDING LIPOPROTEIN"/>
    <property type="match status" value="1"/>
</dbReference>
<dbReference type="CDD" id="cd06325">
    <property type="entry name" value="PBP1_ABC_unchar_transporter"/>
    <property type="match status" value="1"/>
</dbReference>
<protein>
    <submittedName>
        <fullName evidence="1">Uncharacterized protein</fullName>
    </submittedName>
</protein>
<name>H6SQK5_PARPM</name>
<dbReference type="STRING" id="1150469.RSPPHO_00694"/>